<feature type="transmembrane region" description="Helical" evidence="5">
    <location>
        <begin position="364"/>
        <end position="388"/>
    </location>
</feature>
<evidence type="ECO:0000256" key="5">
    <source>
        <dbReference type="SAM" id="Phobius"/>
    </source>
</evidence>
<dbReference type="GO" id="GO:0022857">
    <property type="term" value="F:transmembrane transporter activity"/>
    <property type="evidence" value="ECO:0007669"/>
    <property type="project" value="InterPro"/>
</dbReference>
<feature type="transmembrane region" description="Helical" evidence="5">
    <location>
        <begin position="80"/>
        <end position="98"/>
    </location>
</feature>
<feature type="transmembrane region" description="Helical" evidence="5">
    <location>
        <begin position="305"/>
        <end position="326"/>
    </location>
</feature>
<evidence type="ECO:0000256" key="4">
    <source>
        <dbReference type="ARBA" id="ARBA00023136"/>
    </source>
</evidence>
<organism evidence="7 8">
    <name type="scientific">Paraburkholderia domus</name>
    <dbReference type="NCBI Taxonomy" id="2793075"/>
    <lineage>
        <taxon>Bacteria</taxon>
        <taxon>Pseudomonadati</taxon>
        <taxon>Pseudomonadota</taxon>
        <taxon>Betaproteobacteria</taxon>
        <taxon>Burkholderiales</taxon>
        <taxon>Burkholderiaceae</taxon>
        <taxon>Paraburkholderia</taxon>
    </lineage>
</organism>
<keyword evidence="3 5" id="KW-1133">Transmembrane helix</keyword>
<reference evidence="7" key="1">
    <citation type="submission" date="2021-02" db="EMBL/GenBank/DDBJ databases">
        <authorList>
            <person name="Vanwijnsberghe S."/>
        </authorList>
    </citation>
    <scope>NUCLEOTIDE SEQUENCE</scope>
    <source>
        <strain evidence="7">R-70211</strain>
    </source>
</reference>
<dbReference type="EMBL" id="CAJNAS010000033">
    <property type="protein sequence ID" value="CAE6961986.1"/>
    <property type="molecule type" value="Genomic_DNA"/>
</dbReference>
<accession>A0A9N8R350</accession>
<dbReference type="PANTHER" id="PTHR11662">
    <property type="entry name" value="SOLUTE CARRIER FAMILY 17"/>
    <property type="match status" value="1"/>
</dbReference>
<keyword evidence="2 5" id="KW-0812">Transmembrane</keyword>
<dbReference type="AlphaFoldDB" id="A0A9N8R350"/>
<dbReference type="GO" id="GO:0016020">
    <property type="term" value="C:membrane"/>
    <property type="evidence" value="ECO:0007669"/>
    <property type="project" value="UniProtKB-SubCell"/>
</dbReference>
<comment type="subcellular location">
    <subcellularLocation>
        <location evidence="1">Membrane</location>
        <topology evidence="1">Multi-pass membrane protein</topology>
    </subcellularLocation>
</comment>
<evidence type="ECO:0000256" key="1">
    <source>
        <dbReference type="ARBA" id="ARBA00004141"/>
    </source>
</evidence>
<dbReference type="InterPro" id="IPR011701">
    <property type="entry name" value="MFS"/>
</dbReference>
<feature type="transmembrane region" description="Helical" evidence="5">
    <location>
        <begin position="140"/>
        <end position="161"/>
    </location>
</feature>
<protein>
    <submittedName>
        <fullName evidence="7">Sulfoacetate transporter SauU</fullName>
    </submittedName>
</protein>
<dbReference type="InterPro" id="IPR020846">
    <property type="entry name" value="MFS_dom"/>
</dbReference>
<comment type="caution">
    <text evidence="7">The sequence shown here is derived from an EMBL/GenBank/DDBJ whole genome shotgun (WGS) entry which is preliminary data.</text>
</comment>
<evidence type="ECO:0000259" key="6">
    <source>
        <dbReference type="PROSITE" id="PS50850"/>
    </source>
</evidence>
<dbReference type="Gene3D" id="1.20.1250.20">
    <property type="entry name" value="MFS general substrate transporter like domains"/>
    <property type="match status" value="2"/>
</dbReference>
<dbReference type="PROSITE" id="PS50850">
    <property type="entry name" value="MFS"/>
    <property type="match status" value="1"/>
</dbReference>
<feature type="transmembrane region" description="Helical" evidence="5">
    <location>
        <begin position="167"/>
        <end position="188"/>
    </location>
</feature>
<dbReference type="InterPro" id="IPR050382">
    <property type="entry name" value="MFS_Na/Anion_cotransporter"/>
</dbReference>
<dbReference type="Pfam" id="PF07690">
    <property type="entry name" value="MFS_1"/>
    <property type="match status" value="1"/>
</dbReference>
<feature type="transmembrane region" description="Helical" evidence="5">
    <location>
        <begin position="224"/>
        <end position="244"/>
    </location>
</feature>
<sequence length="438" mass="47347">MTASSDFRTRSAWTMTLLLTGLALINFLDKIVLGLVAVPLTAELHLSPEKFGLVAGSFFWLFSTSTVVVGFLSNRFPTRWLLLAMGLSWALLQLPQAMTTSAVGLLICRVMLGAAEGPSFPVSVHALYKWFPDRKRNLPVAIINQGAAMGMLLAGLLIPLVTRQWGWRMNFLLLGAVGAIWSVLWLCFGREGQLGKPRAALPQQGNVDLSAATARSHRLPYRRILTDPSVLCVFALGFTAYWTLGLTLTWLPTYLEKGLGFTGVEAGRCFAVVIATATPVNIGLSWLSQRMLERGATTRRARVHLICLSAVGGALIYILPTLFHLLPLQKVALLAMACALPTLSFTLAPALLAEMVPDIQRGSLVAIHTALASLGAAFAPVAMGRIVQLYGSANSHAYELGFVVSAALLTAAALAALRWLHPERSHRMLNHFVTRAAA</sequence>
<evidence type="ECO:0000256" key="2">
    <source>
        <dbReference type="ARBA" id="ARBA00022692"/>
    </source>
</evidence>
<dbReference type="PANTHER" id="PTHR11662:SF450">
    <property type="entry name" value="BLR1003 PROTEIN"/>
    <property type="match status" value="1"/>
</dbReference>
<keyword evidence="4 5" id="KW-0472">Membrane</keyword>
<feature type="transmembrane region" description="Helical" evidence="5">
    <location>
        <begin position="104"/>
        <end position="128"/>
    </location>
</feature>
<name>A0A9N8R350_9BURK</name>
<evidence type="ECO:0000313" key="8">
    <source>
        <dbReference type="Proteomes" id="UP000675121"/>
    </source>
</evidence>
<gene>
    <name evidence="7" type="primary">sauU_7</name>
    <name evidence="7" type="ORF">R70211_07021</name>
</gene>
<evidence type="ECO:0000256" key="3">
    <source>
        <dbReference type="ARBA" id="ARBA00022989"/>
    </source>
</evidence>
<dbReference type="SUPFAM" id="SSF103473">
    <property type="entry name" value="MFS general substrate transporter"/>
    <property type="match status" value="1"/>
</dbReference>
<proteinExistence type="predicted"/>
<feature type="domain" description="Major facilitator superfamily (MFS) profile" evidence="6">
    <location>
        <begin position="15"/>
        <end position="424"/>
    </location>
</feature>
<evidence type="ECO:0000313" key="7">
    <source>
        <dbReference type="EMBL" id="CAE6961986.1"/>
    </source>
</evidence>
<feature type="transmembrane region" description="Helical" evidence="5">
    <location>
        <begin position="12"/>
        <end position="39"/>
    </location>
</feature>
<keyword evidence="8" id="KW-1185">Reference proteome</keyword>
<feature type="transmembrane region" description="Helical" evidence="5">
    <location>
        <begin position="51"/>
        <end position="73"/>
    </location>
</feature>
<dbReference type="RefSeq" id="WP_201080906.1">
    <property type="nucleotide sequence ID" value="NZ_CAJNAS010000033.1"/>
</dbReference>
<feature type="transmembrane region" description="Helical" evidence="5">
    <location>
        <begin position="264"/>
        <end position="284"/>
    </location>
</feature>
<feature type="transmembrane region" description="Helical" evidence="5">
    <location>
        <begin position="400"/>
        <end position="420"/>
    </location>
</feature>
<dbReference type="Proteomes" id="UP000675121">
    <property type="component" value="Unassembled WGS sequence"/>
</dbReference>
<dbReference type="InterPro" id="IPR036259">
    <property type="entry name" value="MFS_trans_sf"/>
</dbReference>
<feature type="transmembrane region" description="Helical" evidence="5">
    <location>
        <begin position="332"/>
        <end position="352"/>
    </location>
</feature>